<evidence type="ECO:0000256" key="2">
    <source>
        <dbReference type="ARBA" id="ARBA00010065"/>
    </source>
</evidence>
<evidence type="ECO:0000313" key="14">
    <source>
        <dbReference type="Proteomes" id="UP000526233"/>
    </source>
</evidence>
<dbReference type="InterPro" id="IPR003010">
    <property type="entry name" value="C-N_Hydrolase"/>
</dbReference>
<dbReference type="AlphaFoldDB" id="A0A256GJL6"/>
<dbReference type="RefSeq" id="WP_007872813.1">
    <property type="nucleotide sequence ID" value="NZ_CAXURC020000001.1"/>
</dbReference>
<comment type="similarity">
    <text evidence="2 9">Belongs to the CN hydrolase family. Apolipoprotein N-acyltransferase subfamily.</text>
</comment>
<comment type="function">
    <text evidence="9">Catalyzes the phospholipid dependent N-acylation of the N-terminal cysteine of apolipoprotein, the last step in lipoprotein maturation.</text>
</comment>
<keyword evidence="8 9" id="KW-0012">Acyltransferase</keyword>
<evidence type="ECO:0000256" key="1">
    <source>
        <dbReference type="ARBA" id="ARBA00004651"/>
    </source>
</evidence>
<dbReference type="EMBL" id="NNRM01000017">
    <property type="protein sequence ID" value="OYR27364.1"/>
    <property type="molecule type" value="Genomic_DNA"/>
</dbReference>
<dbReference type="NCBIfam" id="TIGR00546">
    <property type="entry name" value="lnt"/>
    <property type="match status" value="1"/>
</dbReference>
<comment type="caution">
    <text evidence="12">The sequence shown here is derived from an EMBL/GenBank/DDBJ whole genome shotgun (WGS) entry which is preliminary data.</text>
</comment>
<dbReference type="GO" id="GO:0042158">
    <property type="term" value="P:lipoprotein biosynthetic process"/>
    <property type="evidence" value="ECO:0007669"/>
    <property type="project" value="UniProtKB-UniRule"/>
</dbReference>
<dbReference type="Pfam" id="PF20154">
    <property type="entry name" value="LNT_N"/>
    <property type="match status" value="1"/>
</dbReference>
<evidence type="ECO:0000256" key="6">
    <source>
        <dbReference type="ARBA" id="ARBA00022989"/>
    </source>
</evidence>
<comment type="pathway">
    <text evidence="9">Protein modification; lipoprotein biosynthesis (N-acyl transfer).</text>
</comment>
<dbReference type="UniPathway" id="UPA00666"/>
<accession>A0A256GJL6</accession>
<reference evidence="11 14" key="2">
    <citation type="submission" date="2018-11" db="EMBL/GenBank/DDBJ databases">
        <title>Genome sequencing and analysis.</title>
        <authorList>
            <person name="Huang Y.-T."/>
        </authorList>
    </citation>
    <scope>NUCLEOTIDE SEQUENCE [LARGE SCALE GENOMIC DNA]</scope>
    <source>
        <strain evidence="11 14">SHIN</strain>
    </source>
</reference>
<sequence length="531" mass="57929">MIKGLAGKLASLSGWRRALVAFISGAIATLTQPPFDVFIAGFIAFPLLVWLMDGAVPDANKGPIKRFFPVGLIGWWFGFGYFVSGLWWIGSALLVDARQFAWAIPLAVLGLPAFLAIFYGLAAMIARLFWSDGMGRIFAVALGFGFTEWLRTFVFTGFPWNALGYAAMPTPMMMQSVEIIGLVGMSALAALVFSAPALLSGGKLAKTGMGLAALLVAAHIGFGFWVLSNAPALDTDRTTLSIRIVQPSISQSLKWDNNERRAIFDKFIAMTEQAPKNGNPRPDVVIWPETAVPYILSSTPEALARIADVVGDDQVLLTGAVREELVPRRDPRYYNSILTINGDGKIIDYTDKVHLVPFGEYLPFEQILRSLGLQEIVEMPGGFTAAKARHAINVMEGQTFLPLICYEAIFPDELSYTGRKVTAIVNVTNDAWYGDTPGPYQHFRQAQVRSVEQGLPLVRAANNGISAVVDAYGRIIEQLPLDAVGVIDAHLPEERVPFWGNAPGGKQALSILLTLLAVCVCMRLPIGRRFH</sequence>
<evidence type="ECO:0000259" key="10">
    <source>
        <dbReference type="PROSITE" id="PS50263"/>
    </source>
</evidence>
<dbReference type="InterPro" id="IPR045378">
    <property type="entry name" value="LNT_N"/>
</dbReference>
<evidence type="ECO:0000256" key="5">
    <source>
        <dbReference type="ARBA" id="ARBA00022692"/>
    </source>
</evidence>
<feature type="transmembrane region" description="Helical" evidence="9">
    <location>
        <begin position="102"/>
        <end position="125"/>
    </location>
</feature>
<feature type="transmembrane region" description="Helical" evidence="9">
    <location>
        <begin position="68"/>
        <end position="90"/>
    </location>
</feature>
<evidence type="ECO:0000256" key="8">
    <source>
        <dbReference type="ARBA" id="ARBA00023315"/>
    </source>
</evidence>
<dbReference type="Gene3D" id="3.60.110.10">
    <property type="entry name" value="Carbon-nitrogen hydrolase"/>
    <property type="match status" value="1"/>
</dbReference>
<evidence type="ECO:0000256" key="4">
    <source>
        <dbReference type="ARBA" id="ARBA00022679"/>
    </source>
</evidence>
<dbReference type="CDD" id="cd07571">
    <property type="entry name" value="ALP_N-acyl_transferase"/>
    <property type="match status" value="1"/>
</dbReference>
<comment type="catalytic activity">
    <reaction evidence="9">
        <text>N-terminal S-1,2-diacyl-sn-glyceryl-L-cysteinyl-[lipoprotein] + a glycerophospholipid = N-acyl-S-1,2-diacyl-sn-glyceryl-L-cysteinyl-[lipoprotein] + a 2-acyl-sn-glycero-3-phospholipid + H(+)</text>
        <dbReference type="Rhea" id="RHEA:48228"/>
        <dbReference type="Rhea" id="RHEA-COMP:14681"/>
        <dbReference type="Rhea" id="RHEA-COMP:14684"/>
        <dbReference type="ChEBI" id="CHEBI:15378"/>
        <dbReference type="ChEBI" id="CHEBI:136912"/>
        <dbReference type="ChEBI" id="CHEBI:140656"/>
        <dbReference type="ChEBI" id="CHEBI:140657"/>
        <dbReference type="ChEBI" id="CHEBI:140660"/>
        <dbReference type="EC" id="2.3.1.269"/>
    </reaction>
</comment>
<evidence type="ECO:0000313" key="11">
    <source>
        <dbReference type="EMBL" id="NNV21435.1"/>
    </source>
</evidence>
<dbReference type="Pfam" id="PF00795">
    <property type="entry name" value="CN_hydrolase"/>
    <property type="match status" value="1"/>
</dbReference>
<dbReference type="Proteomes" id="UP000526233">
    <property type="component" value="Unassembled WGS sequence"/>
</dbReference>
<dbReference type="STRING" id="419475.A8A54_18050"/>
<dbReference type="PANTHER" id="PTHR38686">
    <property type="entry name" value="APOLIPOPROTEIN N-ACYLTRANSFERASE"/>
    <property type="match status" value="1"/>
</dbReference>
<keyword evidence="12" id="KW-0449">Lipoprotein</keyword>
<evidence type="ECO:0000256" key="3">
    <source>
        <dbReference type="ARBA" id="ARBA00022475"/>
    </source>
</evidence>
<dbReference type="Proteomes" id="UP000216188">
    <property type="component" value="Unassembled WGS sequence"/>
</dbReference>
<protein>
    <recommendedName>
        <fullName evidence="9">Apolipoprotein N-acyltransferase</fullName>
        <shortName evidence="9">ALP N-acyltransferase</shortName>
        <ecNumber evidence="9">2.3.1.269</ecNumber>
    </recommendedName>
</protein>
<dbReference type="PANTHER" id="PTHR38686:SF1">
    <property type="entry name" value="APOLIPOPROTEIN N-ACYLTRANSFERASE"/>
    <property type="match status" value="1"/>
</dbReference>
<evidence type="ECO:0000256" key="7">
    <source>
        <dbReference type="ARBA" id="ARBA00023136"/>
    </source>
</evidence>
<evidence type="ECO:0000313" key="12">
    <source>
        <dbReference type="EMBL" id="OYR27364.1"/>
    </source>
</evidence>
<reference evidence="12 13" key="1">
    <citation type="submission" date="2017-07" db="EMBL/GenBank/DDBJ databases">
        <title>Phylogenetic study on the rhizospheric bacterium Ochrobactrum sp. A44.</title>
        <authorList>
            <person name="Krzyzanowska D.M."/>
            <person name="Ossowicki A."/>
            <person name="Rajewska M."/>
            <person name="Maciag T."/>
            <person name="Kaczynski Z."/>
            <person name="Czerwicka M."/>
            <person name="Jafra S."/>
        </authorList>
    </citation>
    <scope>NUCLEOTIDE SEQUENCE [LARGE SCALE GENOMIC DNA]</scope>
    <source>
        <strain evidence="12 13">CCUG 30717</strain>
    </source>
</reference>
<evidence type="ECO:0000256" key="9">
    <source>
        <dbReference type="HAMAP-Rule" id="MF_01148"/>
    </source>
</evidence>
<comment type="subcellular location">
    <subcellularLocation>
        <location evidence="1 9">Cell membrane</location>
        <topology evidence="1 9">Multi-pass membrane protein</topology>
    </subcellularLocation>
</comment>
<keyword evidence="13" id="KW-1185">Reference proteome</keyword>
<name>A0A256GJL6_9HYPH</name>
<keyword evidence="7 9" id="KW-0472">Membrane</keyword>
<keyword evidence="3 9" id="KW-1003">Cell membrane</keyword>
<feature type="transmembrane region" description="Helical" evidence="9">
    <location>
        <begin position="211"/>
        <end position="228"/>
    </location>
</feature>
<gene>
    <name evidence="9 12" type="primary">lnt</name>
    <name evidence="12" type="ORF">CEV34_1548</name>
    <name evidence="11" type="ORF">EHE22_13470</name>
</gene>
<dbReference type="PROSITE" id="PS50263">
    <property type="entry name" value="CN_HYDROLASE"/>
    <property type="match status" value="1"/>
</dbReference>
<dbReference type="GO" id="GO:0016410">
    <property type="term" value="F:N-acyltransferase activity"/>
    <property type="evidence" value="ECO:0007669"/>
    <property type="project" value="UniProtKB-UniRule"/>
</dbReference>
<feature type="transmembrane region" description="Helical" evidence="9">
    <location>
        <begin position="12"/>
        <end position="31"/>
    </location>
</feature>
<feature type="domain" description="CN hydrolase" evidence="10">
    <location>
        <begin position="245"/>
        <end position="493"/>
    </location>
</feature>
<feature type="transmembrane region" description="Helical" evidence="9">
    <location>
        <begin position="179"/>
        <end position="199"/>
    </location>
</feature>
<dbReference type="EMBL" id="PKQI01000002">
    <property type="protein sequence ID" value="NNV21435.1"/>
    <property type="molecule type" value="Genomic_DNA"/>
</dbReference>
<organism evidence="12 13">
    <name type="scientific">Brucella pseudogrignonensis</name>
    <dbReference type="NCBI Taxonomy" id="419475"/>
    <lineage>
        <taxon>Bacteria</taxon>
        <taxon>Pseudomonadati</taxon>
        <taxon>Pseudomonadota</taxon>
        <taxon>Alphaproteobacteria</taxon>
        <taxon>Hyphomicrobiales</taxon>
        <taxon>Brucellaceae</taxon>
        <taxon>Brucella/Ochrobactrum group</taxon>
        <taxon>Brucella</taxon>
    </lineage>
</organism>
<keyword evidence="5 9" id="KW-0812">Transmembrane</keyword>
<dbReference type="InterPro" id="IPR036526">
    <property type="entry name" value="C-N_Hydrolase_sf"/>
</dbReference>
<dbReference type="EC" id="2.3.1.269" evidence="9"/>
<keyword evidence="4 9" id="KW-0808">Transferase</keyword>
<dbReference type="GO" id="GO:0005886">
    <property type="term" value="C:plasma membrane"/>
    <property type="evidence" value="ECO:0007669"/>
    <property type="project" value="UniProtKB-SubCell"/>
</dbReference>
<evidence type="ECO:0000313" key="13">
    <source>
        <dbReference type="Proteomes" id="UP000216188"/>
    </source>
</evidence>
<proteinExistence type="inferred from homology"/>
<feature type="transmembrane region" description="Helical" evidence="9">
    <location>
        <begin position="37"/>
        <end position="56"/>
    </location>
</feature>
<keyword evidence="6 9" id="KW-1133">Transmembrane helix</keyword>
<dbReference type="SUPFAM" id="SSF56317">
    <property type="entry name" value="Carbon-nitrogen hydrolase"/>
    <property type="match status" value="1"/>
</dbReference>
<feature type="transmembrane region" description="Helical" evidence="9">
    <location>
        <begin position="137"/>
        <end position="159"/>
    </location>
</feature>
<dbReference type="InterPro" id="IPR004563">
    <property type="entry name" value="Apolipo_AcylTrfase"/>
</dbReference>
<dbReference type="HAMAP" id="MF_01148">
    <property type="entry name" value="Lnt"/>
    <property type="match status" value="1"/>
</dbReference>